<reference evidence="2 3" key="1">
    <citation type="submission" date="2023-01" db="EMBL/GenBank/DDBJ databases">
        <title>Bacillus changyiensis sp. nov., isolated from a coastal deposit.</title>
        <authorList>
            <person name="Xiao G."/>
            <person name="Lai Q."/>
            <person name="Hu Z."/>
            <person name="Shao Z."/>
        </authorList>
    </citation>
    <scope>NUCLEOTIDE SEQUENCE [LARGE SCALE GENOMIC DNA]</scope>
    <source>
        <strain evidence="2 3">CLL-7-23</strain>
    </source>
</reference>
<feature type="compositionally biased region" description="Basic and acidic residues" evidence="1">
    <location>
        <begin position="1"/>
        <end position="18"/>
    </location>
</feature>
<name>A0ABT4X6T3_9BACI</name>
<gene>
    <name evidence="2" type="ORF">PJ311_14595</name>
</gene>
<evidence type="ECO:0000256" key="1">
    <source>
        <dbReference type="SAM" id="MobiDB-lite"/>
    </source>
</evidence>
<proteinExistence type="predicted"/>
<organism evidence="2 3">
    <name type="scientific">Bacillus changyiensis</name>
    <dbReference type="NCBI Taxonomy" id="3004103"/>
    <lineage>
        <taxon>Bacteria</taxon>
        <taxon>Bacillati</taxon>
        <taxon>Bacillota</taxon>
        <taxon>Bacilli</taxon>
        <taxon>Bacillales</taxon>
        <taxon>Bacillaceae</taxon>
        <taxon>Bacillus</taxon>
    </lineage>
</organism>
<sequence length="41" mass="4721">MEKSKNLGEGTQKEEREGITVTEEQISDTYMEGTIEDEDRN</sequence>
<dbReference type="Proteomes" id="UP001211894">
    <property type="component" value="Unassembled WGS sequence"/>
</dbReference>
<evidence type="ECO:0000313" key="3">
    <source>
        <dbReference type="Proteomes" id="UP001211894"/>
    </source>
</evidence>
<comment type="caution">
    <text evidence="2">The sequence shown here is derived from an EMBL/GenBank/DDBJ whole genome shotgun (WGS) entry which is preliminary data.</text>
</comment>
<evidence type="ECO:0000313" key="2">
    <source>
        <dbReference type="EMBL" id="MDA7027807.1"/>
    </source>
</evidence>
<feature type="region of interest" description="Disordered" evidence="1">
    <location>
        <begin position="1"/>
        <end position="41"/>
    </location>
</feature>
<keyword evidence="3" id="KW-1185">Reference proteome</keyword>
<dbReference type="EMBL" id="JAQKAB010000010">
    <property type="protein sequence ID" value="MDA7027807.1"/>
    <property type="molecule type" value="Genomic_DNA"/>
</dbReference>
<accession>A0ABT4X6T3</accession>
<dbReference type="InterPro" id="IPR025100">
    <property type="entry name" value="DUF4025"/>
</dbReference>
<protein>
    <submittedName>
        <fullName evidence="2">DUF4025 domain-containing protein</fullName>
    </submittedName>
</protein>
<dbReference type="RefSeq" id="WP_271341628.1">
    <property type="nucleotide sequence ID" value="NZ_JAQKAB010000010.1"/>
</dbReference>
<dbReference type="Pfam" id="PF13217">
    <property type="entry name" value="DUF4025"/>
    <property type="match status" value="1"/>
</dbReference>